<keyword evidence="4" id="KW-1185">Reference proteome</keyword>
<organism evidence="3 4">
    <name type="scientific">Azospirillum picis</name>
    <dbReference type="NCBI Taxonomy" id="488438"/>
    <lineage>
        <taxon>Bacteria</taxon>
        <taxon>Pseudomonadati</taxon>
        <taxon>Pseudomonadota</taxon>
        <taxon>Alphaproteobacteria</taxon>
        <taxon>Rhodospirillales</taxon>
        <taxon>Azospirillaceae</taxon>
        <taxon>Azospirillum</taxon>
    </lineage>
</organism>
<dbReference type="CDD" id="cd11378">
    <property type="entry name" value="DUF296"/>
    <property type="match status" value="1"/>
</dbReference>
<dbReference type="RefSeq" id="WP_209991248.1">
    <property type="nucleotide sequence ID" value="NZ_JAGINO010000045.1"/>
</dbReference>
<dbReference type="PIRSF" id="PIRSF016702">
    <property type="entry name" value="DNA_bp_PD1"/>
    <property type="match status" value="1"/>
</dbReference>
<name>A0ABU0MNP3_9PROT</name>
<gene>
    <name evidence="3" type="ORF">QO018_003827</name>
</gene>
<evidence type="ECO:0000313" key="4">
    <source>
        <dbReference type="Proteomes" id="UP001244552"/>
    </source>
</evidence>
<accession>A0ABU0MNP3</accession>
<reference evidence="3 4" key="1">
    <citation type="submission" date="2023-07" db="EMBL/GenBank/DDBJ databases">
        <title>Genomic Encyclopedia of Type Strains, Phase IV (KMG-IV): sequencing the most valuable type-strain genomes for metagenomic binning, comparative biology and taxonomic classification.</title>
        <authorList>
            <person name="Goeker M."/>
        </authorList>
    </citation>
    <scope>NUCLEOTIDE SEQUENCE [LARGE SCALE GENOMIC DNA]</scope>
    <source>
        <strain evidence="3 4">DSM 19922</strain>
    </source>
</reference>
<dbReference type="Pfam" id="PF03479">
    <property type="entry name" value="PCC"/>
    <property type="match status" value="1"/>
</dbReference>
<comment type="caution">
    <text evidence="3">The sequence shown here is derived from an EMBL/GenBank/DDBJ whole genome shotgun (WGS) entry which is preliminary data.</text>
</comment>
<evidence type="ECO:0000313" key="3">
    <source>
        <dbReference type="EMBL" id="MDQ0534949.1"/>
    </source>
</evidence>
<evidence type="ECO:0000256" key="1">
    <source>
        <dbReference type="SAM" id="MobiDB-lite"/>
    </source>
</evidence>
<dbReference type="PANTHER" id="PTHR34988">
    <property type="entry name" value="PROTEIN, PUTATIVE-RELATED"/>
    <property type="match status" value="1"/>
</dbReference>
<proteinExistence type="predicted"/>
<dbReference type="Gene3D" id="3.30.1330.80">
    <property type="entry name" value="Hypothetical protein, similar to alpha- acetolactate decarboxylase, domain 2"/>
    <property type="match status" value="1"/>
</dbReference>
<dbReference type="Proteomes" id="UP001244552">
    <property type="component" value="Unassembled WGS sequence"/>
</dbReference>
<dbReference type="SUPFAM" id="SSF117856">
    <property type="entry name" value="AF0104/ALDC/Ptd012-like"/>
    <property type="match status" value="1"/>
</dbReference>
<feature type="domain" description="PPC" evidence="2">
    <location>
        <begin position="11"/>
        <end position="148"/>
    </location>
</feature>
<evidence type="ECO:0000259" key="2">
    <source>
        <dbReference type="PROSITE" id="PS51742"/>
    </source>
</evidence>
<dbReference type="InterPro" id="IPR005175">
    <property type="entry name" value="PPC_dom"/>
</dbReference>
<dbReference type="PROSITE" id="PS51742">
    <property type="entry name" value="PPC"/>
    <property type="match status" value="1"/>
</dbReference>
<dbReference type="EMBL" id="JAUSVU010000015">
    <property type="protein sequence ID" value="MDQ0534949.1"/>
    <property type="molecule type" value="Genomic_DNA"/>
</dbReference>
<dbReference type="PANTHER" id="PTHR34988:SF1">
    <property type="entry name" value="DNA-BINDING PROTEIN"/>
    <property type="match status" value="1"/>
</dbReference>
<sequence length="159" mass="16805">MQVKRIKEGGADGGQRVFAVVFQTGDDPIAGLKAVARDEGLAASSLTAIGAFRRGVLGFFDFDRKDYHRIPVEEQCEVVSLIGNVTAGPDGPGLHLHAVLGRRDGQAVAGHLLEAEVHPTLEVMLTESPAHLVRRKDAETGLPLLAPSDPEAPDPKAAS</sequence>
<dbReference type="InterPro" id="IPR025707">
    <property type="entry name" value="DNA_bp_PD1"/>
</dbReference>
<protein>
    <submittedName>
        <fullName evidence="3">DNA-binding protein with PD1-like motif</fullName>
    </submittedName>
</protein>
<feature type="region of interest" description="Disordered" evidence="1">
    <location>
        <begin position="139"/>
        <end position="159"/>
    </location>
</feature>